<dbReference type="InterPro" id="IPR050208">
    <property type="entry name" value="MHC_class-I_related"/>
</dbReference>
<dbReference type="GO" id="GO:0016706">
    <property type="term" value="F:2-oxoglutarate-dependent dioxygenase activity"/>
    <property type="evidence" value="ECO:0007669"/>
    <property type="project" value="InterPro"/>
</dbReference>
<feature type="transmembrane region" description="Helical" evidence="5">
    <location>
        <begin position="723"/>
        <end position="747"/>
    </location>
</feature>
<dbReference type="SMART" id="SM00407">
    <property type="entry name" value="IGc1"/>
    <property type="match status" value="1"/>
</dbReference>
<dbReference type="Gene3D" id="3.30.500.10">
    <property type="entry name" value="MHC class I-like antigen recognition-like"/>
    <property type="match status" value="1"/>
</dbReference>
<dbReference type="SUPFAM" id="SSF48726">
    <property type="entry name" value="Immunoglobulin"/>
    <property type="match status" value="1"/>
</dbReference>
<keyword evidence="5" id="KW-1133">Transmembrane helix</keyword>
<proteinExistence type="inferred from homology"/>
<name>A0AAD8ZVS3_9TELE</name>
<keyword evidence="2" id="KW-0393">Immunoglobulin domain</keyword>
<keyword evidence="5" id="KW-0472">Membrane</keyword>
<comment type="similarity">
    <text evidence="3">Belongs to the MHC class I family.</text>
</comment>
<dbReference type="InterPro" id="IPR003597">
    <property type="entry name" value="Ig_C1-set"/>
</dbReference>
<sequence length="897" mass="99179">MVVDFRRARRDHSPLAINGSSVEIVKSIKFLGVHIAENLTWTLNTSSITKRAQQRLYFLRKLREAHLPSPILTTFYRGTIESILSSCIITWFGNCTAFDRKTLQRIVRTAERIIGVSLPSITNIYITRCIRKATNIVKDPTHPSHELFTLLPSGRRFQNGHFYTCLYTVTHIHTPIVRRSKPLLKQVRVWPAGAISALQDCFEQTTWITFKEAATDGGTVNLEEYTGSVTGYISKCIDDVTVSKTITTRPNQKPWMTAEVRMLLRTRDSAFRTVSHSLQYFYTAVTSGINFPEFTAVGLVDGQQFVYYDSNIRQSIPKTEWIKKVDDDDPDYWNRETQIQQDSQETLKVDVATGMERFNQTKGVHTVQWRYGCELDDDGTKRGYEQYGYDGEDFVSLDLNTLTWTAANDKAKITKHKWDSHIGNSVSIKDYLQNTCIEWLQKYVSYGRDTLERKDPPVVNLFQKDSSSTVVCHATGFFPRGVMISWQKNGEELYENVELTETLPNQDGTFQKRSILTVSPEELHKNDYTCVVHHSGREKVLRVADRRVLNTGGVLVVVIAGVMATLLVLIGCIGFFIWKKNEKPFASDGESSTRSSESLQSSNALWSSDVFFMLTAVFTGVILVLISVLLFMLKKKKQHSDEVQPCPDQSSTVTVLTVLLALMWAGLVAAGLLKLSEDQVEEKLHHLPSVDPSVSDSVVSLIVPMHKMLGVTSFLGVLEARGALGSASLVGLALLSLAAGPTLPGVLKPALARFLKFVDAPAGATSTCWDCPELGASLLWGGGVWCTEAIAPTSPAPWPSFTVTPRNSPPFSSALGTGHKLAPPAPHHSRSISPELVGAGTDQMPFSPAGPTSPGAPAVSGHMPRVQTVQTLRLRAVLHPMAVAPAAPAEGRLVSVK</sequence>
<comment type="caution">
    <text evidence="7">The sequence shown here is derived from an EMBL/GenBank/DDBJ whole genome shotgun (WGS) entry which is preliminary data.</text>
</comment>
<dbReference type="Proteomes" id="UP001239994">
    <property type="component" value="Unassembled WGS sequence"/>
</dbReference>
<dbReference type="InterPro" id="IPR003006">
    <property type="entry name" value="Ig/MHC_CS"/>
</dbReference>
<dbReference type="InterPro" id="IPR001039">
    <property type="entry name" value="MHC_I_a_a1/a2"/>
</dbReference>
<dbReference type="PROSITE" id="PS00290">
    <property type="entry name" value="IG_MHC"/>
    <property type="match status" value="1"/>
</dbReference>
<dbReference type="GO" id="GO:0005615">
    <property type="term" value="C:extracellular space"/>
    <property type="evidence" value="ECO:0007669"/>
    <property type="project" value="TreeGrafter"/>
</dbReference>
<dbReference type="AlphaFoldDB" id="A0AAD8ZVS3"/>
<protein>
    <recommendedName>
        <fullName evidence="6">Ig-like domain-containing protein</fullName>
    </recommendedName>
</protein>
<dbReference type="PANTHER" id="PTHR16675:SF237">
    <property type="entry name" value="MHC CLASS I ANTIGEN TRANSCRIPT VARIANT 1-RELATED"/>
    <property type="match status" value="1"/>
</dbReference>
<organism evidence="7 8">
    <name type="scientific">Electrophorus voltai</name>
    <dbReference type="NCBI Taxonomy" id="2609070"/>
    <lineage>
        <taxon>Eukaryota</taxon>
        <taxon>Metazoa</taxon>
        <taxon>Chordata</taxon>
        <taxon>Craniata</taxon>
        <taxon>Vertebrata</taxon>
        <taxon>Euteleostomi</taxon>
        <taxon>Actinopterygii</taxon>
        <taxon>Neopterygii</taxon>
        <taxon>Teleostei</taxon>
        <taxon>Ostariophysi</taxon>
        <taxon>Gymnotiformes</taxon>
        <taxon>Gymnotoidei</taxon>
        <taxon>Gymnotidae</taxon>
        <taxon>Electrophorus</taxon>
    </lineage>
</organism>
<evidence type="ECO:0000259" key="6">
    <source>
        <dbReference type="PROSITE" id="PS50835"/>
    </source>
</evidence>
<keyword evidence="8" id="KW-1185">Reference proteome</keyword>
<feature type="transmembrane region" description="Helical" evidence="5">
    <location>
        <begin position="653"/>
        <end position="673"/>
    </location>
</feature>
<feature type="transmembrane region" description="Helical" evidence="5">
    <location>
        <begin position="554"/>
        <end position="578"/>
    </location>
</feature>
<dbReference type="SUPFAM" id="SSF54452">
    <property type="entry name" value="MHC antigen-recognition domain"/>
    <property type="match status" value="1"/>
</dbReference>
<dbReference type="GO" id="GO:0009897">
    <property type="term" value="C:external side of plasma membrane"/>
    <property type="evidence" value="ECO:0007669"/>
    <property type="project" value="TreeGrafter"/>
</dbReference>
<feature type="region of interest" description="Disordered" evidence="4">
    <location>
        <begin position="812"/>
        <end position="836"/>
    </location>
</feature>
<evidence type="ECO:0000256" key="2">
    <source>
        <dbReference type="ARBA" id="ARBA00023319"/>
    </source>
</evidence>
<accession>A0AAD8ZVS3</accession>
<dbReference type="Pfam" id="PF00129">
    <property type="entry name" value="MHC_I"/>
    <property type="match status" value="1"/>
</dbReference>
<evidence type="ECO:0000313" key="7">
    <source>
        <dbReference type="EMBL" id="KAK1806292.1"/>
    </source>
</evidence>
<dbReference type="PANTHER" id="PTHR16675">
    <property type="entry name" value="MHC CLASS I-RELATED"/>
    <property type="match status" value="1"/>
</dbReference>
<feature type="domain" description="Ig-like" evidence="6">
    <location>
        <begin position="456"/>
        <end position="544"/>
    </location>
</feature>
<dbReference type="GO" id="GO:0006955">
    <property type="term" value="P:immune response"/>
    <property type="evidence" value="ECO:0007669"/>
    <property type="project" value="TreeGrafter"/>
</dbReference>
<dbReference type="InterPro" id="IPR015095">
    <property type="entry name" value="AlkB_hom8_N"/>
</dbReference>
<dbReference type="Pfam" id="PF09004">
    <property type="entry name" value="ALKBH8_N"/>
    <property type="match status" value="1"/>
</dbReference>
<dbReference type="Gene3D" id="2.60.40.10">
    <property type="entry name" value="Immunoglobulins"/>
    <property type="match status" value="1"/>
</dbReference>
<dbReference type="EMBL" id="JAROKS010000001">
    <property type="protein sequence ID" value="KAK1806292.1"/>
    <property type="molecule type" value="Genomic_DNA"/>
</dbReference>
<dbReference type="InterPro" id="IPR007110">
    <property type="entry name" value="Ig-like_dom"/>
</dbReference>
<evidence type="ECO:0000256" key="4">
    <source>
        <dbReference type="SAM" id="MobiDB-lite"/>
    </source>
</evidence>
<dbReference type="InterPro" id="IPR011161">
    <property type="entry name" value="MHC_I-like_Ag-recog"/>
</dbReference>
<dbReference type="InterPro" id="IPR036179">
    <property type="entry name" value="Ig-like_dom_sf"/>
</dbReference>
<evidence type="ECO:0000313" key="8">
    <source>
        <dbReference type="Proteomes" id="UP001239994"/>
    </source>
</evidence>
<keyword evidence="1" id="KW-0325">Glycoprotein</keyword>
<reference evidence="7" key="1">
    <citation type="submission" date="2023-03" db="EMBL/GenBank/DDBJ databases">
        <title>Electrophorus voltai genome.</title>
        <authorList>
            <person name="Bian C."/>
        </authorList>
    </citation>
    <scope>NUCLEOTIDE SEQUENCE</scope>
    <source>
        <strain evidence="7">CB-2022</strain>
        <tissue evidence="7">Muscle</tissue>
    </source>
</reference>
<dbReference type="InterPro" id="IPR013783">
    <property type="entry name" value="Ig-like_fold"/>
</dbReference>
<dbReference type="InterPro" id="IPR037055">
    <property type="entry name" value="MHC_I-like_Ag-recog_sf"/>
</dbReference>
<dbReference type="GO" id="GO:0008168">
    <property type="term" value="F:methyltransferase activity"/>
    <property type="evidence" value="ECO:0007669"/>
    <property type="project" value="InterPro"/>
</dbReference>
<gene>
    <name evidence="7" type="ORF">P4O66_000161</name>
</gene>
<dbReference type="PROSITE" id="PS50835">
    <property type="entry name" value="IG_LIKE"/>
    <property type="match status" value="1"/>
</dbReference>
<dbReference type="FunFam" id="3.30.500.10:FF:000001">
    <property type="entry name" value="H-2 class I histocompatibility antigen, alpha chain"/>
    <property type="match status" value="1"/>
</dbReference>
<feature type="transmembrane region" description="Helical" evidence="5">
    <location>
        <begin position="610"/>
        <end position="633"/>
    </location>
</feature>
<dbReference type="PRINTS" id="PR01638">
    <property type="entry name" value="MHCCLASSI"/>
</dbReference>
<evidence type="ECO:0000256" key="1">
    <source>
        <dbReference type="ARBA" id="ARBA00023180"/>
    </source>
</evidence>
<dbReference type="CDD" id="cd07698">
    <property type="entry name" value="IgC1_MHC_I_alpha3"/>
    <property type="match status" value="1"/>
</dbReference>
<dbReference type="Pfam" id="PF07654">
    <property type="entry name" value="C1-set"/>
    <property type="match status" value="1"/>
</dbReference>
<evidence type="ECO:0000256" key="5">
    <source>
        <dbReference type="SAM" id="Phobius"/>
    </source>
</evidence>
<dbReference type="InterPro" id="IPR011162">
    <property type="entry name" value="MHC_I/II-like_Ag-recog"/>
</dbReference>
<evidence type="ECO:0000256" key="3">
    <source>
        <dbReference type="RuleBase" id="RU004439"/>
    </source>
</evidence>
<keyword evidence="5" id="KW-0812">Transmembrane</keyword>